<feature type="region of interest" description="Disordered" evidence="1">
    <location>
        <begin position="42"/>
        <end position="143"/>
    </location>
</feature>
<name>A0ABQ1Q394_9BACI</name>
<organism evidence="2 3">
    <name type="scientific">Pontibacillus salipaludis</name>
    <dbReference type="NCBI Taxonomy" id="1697394"/>
    <lineage>
        <taxon>Bacteria</taxon>
        <taxon>Bacillati</taxon>
        <taxon>Bacillota</taxon>
        <taxon>Bacilli</taxon>
        <taxon>Bacillales</taxon>
        <taxon>Bacillaceae</taxon>
        <taxon>Pontibacillus</taxon>
    </lineage>
</organism>
<feature type="compositionally biased region" description="Basic and acidic residues" evidence="1">
    <location>
        <begin position="65"/>
        <end position="114"/>
    </location>
</feature>
<dbReference type="RefSeq" id="WP_188653091.1">
    <property type="nucleotide sequence ID" value="NZ_BMIN01000007.1"/>
</dbReference>
<keyword evidence="3" id="KW-1185">Reference proteome</keyword>
<dbReference type="Proteomes" id="UP000642571">
    <property type="component" value="Unassembled WGS sequence"/>
</dbReference>
<feature type="compositionally biased region" description="Basic and acidic residues" evidence="1">
    <location>
        <begin position="122"/>
        <end position="136"/>
    </location>
</feature>
<feature type="compositionally biased region" description="Basic and acidic residues" evidence="1">
    <location>
        <begin position="47"/>
        <end position="57"/>
    </location>
</feature>
<proteinExistence type="predicted"/>
<sequence length="354" mass="40167">MKSTLSINRAFILRPGKGRMKMKYIWATSLALMMILAGCTSDANQETETKDSDSKEVEQEETQEDNNKEADKDSEKDKEEPKEKADDDASKDSEEADKEISEDKIDDTKQEKNQDNGSSGTDEDKQTDQAKDEPDQKQVPADLTSQEAKAVVNEYKQVFFDVIKNTDDNLMIKDYSSLQEIEEEFKTAMSQSLTDEFMSYYIRQENGKLYVVPSSAPSFLNPDQPVSIERVNDTTSHVIQNQSDEMEGNSKVNYIVVHDGTQWVVDDIQTTYIQEDSAEAKQVAEEQAIQAVRNHLGIKSSDDRVKVQIDHEESGKYLVHVYELVKQDGTSHTATMGWYYVDKKTGKVTDMMNP</sequence>
<dbReference type="EMBL" id="BMIN01000007">
    <property type="protein sequence ID" value="GGD11437.1"/>
    <property type="molecule type" value="Genomic_DNA"/>
</dbReference>
<evidence type="ECO:0000313" key="3">
    <source>
        <dbReference type="Proteomes" id="UP000642571"/>
    </source>
</evidence>
<comment type="caution">
    <text evidence="2">The sequence shown here is derived from an EMBL/GenBank/DDBJ whole genome shotgun (WGS) entry which is preliminary data.</text>
</comment>
<reference evidence="3" key="1">
    <citation type="journal article" date="2019" name="Int. J. Syst. Evol. Microbiol.">
        <title>The Global Catalogue of Microorganisms (GCM) 10K type strain sequencing project: providing services to taxonomists for standard genome sequencing and annotation.</title>
        <authorList>
            <consortium name="The Broad Institute Genomics Platform"/>
            <consortium name="The Broad Institute Genome Sequencing Center for Infectious Disease"/>
            <person name="Wu L."/>
            <person name="Ma J."/>
        </authorList>
    </citation>
    <scope>NUCLEOTIDE SEQUENCE [LARGE SCALE GENOMIC DNA]</scope>
    <source>
        <strain evidence="3">CGMCC 1.15353</strain>
    </source>
</reference>
<evidence type="ECO:0000256" key="1">
    <source>
        <dbReference type="SAM" id="MobiDB-lite"/>
    </source>
</evidence>
<gene>
    <name evidence="2" type="ORF">GCM10011389_18700</name>
</gene>
<evidence type="ECO:0000313" key="2">
    <source>
        <dbReference type="EMBL" id="GGD11437.1"/>
    </source>
</evidence>
<accession>A0ABQ1Q394</accession>
<protein>
    <recommendedName>
        <fullName evidence="4">PepSY domain-containing protein</fullName>
    </recommendedName>
</protein>
<evidence type="ECO:0008006" key="4">
    <source>
        <dbReference type="Google" id="ProtNLM"/>
    </source>
</evidence>